<keyword evidence="2" id="KW-1133">Transmembrane helix</keyword>
<reference evidence="3 4" key="1">
    <citation type="submission" date="2017-12" db="EMBL/GenBank/DDBJ databases">
        <title>Sequencing, de novo assembly and annotation of complete genome of a new Thraustochytrid species, strain FCC1311.</title>
        <authorList>
            <person name="Sedici K."/>
            <person name="Godart F."/>
            <person name="Aiese Cigliano R."/>
            <person name="Sanseverino W."/>
            <person name="Barakat M."/>
            <person name="Ortet P."/>
            <person name="Marechal E."/>
            <person name="Cagnac O."/>
            <person name="Amato A."/>
        </authorList>
    </citation>
    <scope>NUCLEOTIDE SEQUENCE [LARGE SCALE GENOMIC DNA]</scope>
</reference>
<name>A0A2R5GMC1_9STRA</name>
<keyword evidence="2" id="KW-0472">Membrane</keyword>
<evidence type="ECO:0000256" key="2">
    <source>
        <dbReference type="SAM" id="Phobius"/>
    </source>
</evidence>
<feature type="region of interest" description="Disordered" evidence="1">
    <location>
        <begin position="1"/>
        <end position="105"/>
    </location>
</feature>
<feature type="compositionally biased region" description="Basic and acidic residues" evidence="1">
    <location>
        <begin position="25"/>
        <end position="41"/>
    </location>
</feature>
<evidence type="ECO:0000256" key="1">
    <source>
        <dbReference type="SAM" id="MobiDB-lite"/>
    </source>
</evidence>
<dbReference type="Proteomes" id="UP000241890">
    <property type="component" value="Unassembled WGS sequence"/>
</dbReference>
<keyword evidence="2" id="KW-0812">Transmembrane</keyword>
<evidence type="ECO:0000313" key="4">
    <source>
        <dbReference type="Proteomes" id="UP000241890"/>
    </source>
</evidence>
<protein>
    <submittedName>
        <fullName evidence="3">Uncharacterized protein</fullName>
    </submittedName>
</protein>
<accession>A0A2R5GMC1</accession>
<dbReference type="InParanoid" id="A0A2R5GMC1"/>
<feature type="compositionally biased region" description="Low complexity" evidence="1">
    <location>
        <begin position="1"/>
        <end position="16"/>
    </location>
</feature>
<keyword evidence="4" id="KW-1185">Reference proteome</keyword>
<gene>
    <name evidence="3" type="ORF">FCC1311_082612</name>
</gene>
<organism evidence="3 4">
    <name type="scientific">Hondaea fermentalgiana</name>
    <dbReference type="NCBI Taxonomy" id="2315210"/>
    <lineage>
        <taxon>Eukaryota</taxon>
        <taxon>Sar</taxon>
        <taxon>Stramenopiles</taxon>
        <taxon>Bigyra</taxon>
        <taxon>Labyrinthulomycetes</taxon>
        <taxon>Thraustochytrida</taxon>
        <taxon>Thraustochytriidae</taxon>
        <taxon>Hondaea</taxon>
    </lineage>
</organism>
<feature type="transmembrane region" description="Helical" evidence="2">
    <location>
        <begin position="215"/>
        <end position="236"/>
    </location>
</feature>
<dbReference type="AlphaFoldDB" id="A0A2R5GMC1"/>
<sequence>MLRGAAGARGLASKATRAAKKRRRNDGAQRLQREQQQRREQVAGPAGLRQQRLAAANEERRLADRAARLAREARNPEPSRQRAIWPDGGTIMPSSKARAPRRIQTKQRVPPEGVNALALMEGSAKLWAKTASRLEDAGNLSAKDYEAAYAQAVAARNLAITSKCECRVLMADAACTAGAKMIYSDLLNRADLIHARINESLGEVPRRRASSSSRMAVRALSAGALVSATIAALAFIL</sequence>
<comment type="caution">
    <text evidence="3">The sequence shown here is derived from an EMBL/GenBank/DDBJ whole genome shotgun (WGS) entry which is preliminary data.</text>
</comment>
<proteinExistence type="predicted"/>
<feature type="compositionally biased region" description="Basic and acidic residues" evidence="1">
    <location>
        <begin position="57"/>
        <end position="80"/>
    </location>
</feature>
<dbReference type="EMBL" id="BEYU01000112">
    <property type="protein sequence ID" value="GBG32036.1"/>
    <property type="molecule type" value="Genomic_DNA"/>
</dbReference>
<evidence type="ECO:0000313" key="3">
    <source>
        <dbReference type="EMBL" id="GBG32036.1"/>
    </source>
</evidence>